<evidence type="ECO:0000313" key="2">
    <source>
        <dbReference type="EMBL" id="GIY00663.1"/>
    </source>
</evidence>
<evidence type="ECO:0000313" key="3">
    <source>
        <dbReference type="Proteomes" id="UP001054945"/>
    </source>
</evidence>
<feature type="compositionally biased region" description="Basic and acidic residues" evidence="1">
    <location>
        <begin position="113"/>
        <end position="128"/>
    </location>
</feature>
<organism evidence="2 3">
    <name type="scientific">Caerostris extrusa</name>
    <name type="common">Bark spider</name>
    <name type="synonym">Caerostris bankana</name>
    <dbReference type="NCBI Taxonomy" id="172846"/>
    <lineage>
        <taxon>Eukaryota</taxon>
        <taxon>Metazoa</taxon>
        <taxon>Ecdysozoa</taxon>
        <taxon>Arthropoda</taxon>
        <taxon>Chelicerata</taxon>
        <taxon>Arachnida</taxon>
        <taxon>Araneae</taxon>
        <taxon>Araneomorphae</taxon>
        <taxon>Entelegynae</taxon>
        <taxon>Araneoidea</taxon>
        <taxon>Araneidae</taxon>
        <taxon>Caerostris</taxon>
    </lineage>
</organism>
<reference evidence="2 3" key="1">
    <citation type="submission" date="2021-06" db="EMBL/GenBank/DDBJ databases">
        <title>Caerostris extrusa draft genome.</title>
        <authorList>
            <person name="Kono N."/>
            <person name="Arakawa K."/>
        </authorList>
    </citation>
    <scope>NUCLEOTIDE SEQUENCE [LARGE SCALE GENOMIC DNA]</scope>
</reference>
<dbReference type="Proteomes" id="UP001054945">
    <property type="component" value="Unassembled WGS sequence"/>
</dbReference>
<feature type="region of interest" description="Disordered" evidence="1">
    <location>
        <begin position="106"/>
        <end position="128"/>
    </location>
</feature>
<keyword evidence="3" id="KW-1185">Reference proteome</keyword>
<name>A0AAV4PZU2_CAEEX</name>
<proteinExistence type="predicted"/>
<gene>
    <name evidence="2" type="ORF">CEXT_664621</name>
</gene>
<evidence type="ECO:0000256" key="1">
    <source>
        <dbReference type="SAM" id="MobiDB-lite"/>
    </source>
</evidence>
<dbReference type="EMBL" id="BPLR01005213">
    <property type="protein sequence ID" value="GIY00663.1"/>
    <property type="molecule type" value="Genomic_DNA"/>
</dbReference>
<comment type="caution">
    <text evidence="2">The sequence shown here is derived from an EMBL/GenBank/DDBJ whole genome shotgun (WGS) entry which is preliminary data.</text>
</comment>
<accession>A0AAV4PZU2</accession>
<dbReference type="AlphaFoldDB" id="A0AAV4PZU2"/>
<protein>
    <submittedName>
        <fullName evidence="2">Uncharacterized protein</fullName>
    </submittedName>
</protein>
<sequence>MEVNASGVGRQQRSKSLPATYFRTVSNGGLWQMPSEPMPEPVDLISTDSPLQKKRWWRRLSSARSADSADRGRSVSFVQQCTEPGIQPRIGRIRPGTDRMEGTLRQLSPSYHQTHETTNDQLRRGIHT</sequence>